<keyword evidence="9 10" id="KW-0472">Membrane</keyword>
<evidence type="ECO:0000256" key="2">
    <source>
        <dbReference type="ARBA" id="ARBA00011084"/>
    </source>
</evidence>
<protein>
    <recommendedName>
        <fullName evidence="3">Type II secretion system protein J</fullName>
    </recommendedName>
</protein>
<name>A0AAW3ZHJ5_9GAMM</name>
<dbReference type="GO" id="GO:0015628">
    <property type="term" value="P:protein secretion by the type II secretion system"/>
    <property type="evidence" value="ECO:0007669"/>
    <property type="project" value="InterPro"/>
</dbReference>
<keyword evidence="4" id="KW-1003">Cell membrane</keyword>
<dbReference type="NCBIfam" id="TIGR01711">
    <property type="entry name" value="gspJ"/>
    <property type="match status" value="1"/>
</dbReference>
<reference evidence="11 12" key="1">
    <citation type="submission" date="2020-09" db="EMBL/GenBank/DDBJ databases">
        <title>Pseudoxanthomonas sp. CAU 1598 isolated from sand of Yaerae Beach.</title>
        <authorList>
            <person name="Kim W."/>
        </authorList>
    </citation>
    <scope>NUCLEOTIDE SEQUENCE [LARGE SCALE GENOMIC DNA]</scope>
    <source>
        <strain evidence="11 12">CAU 1598</strain>
    </source>
</reference>
<evidence type="ECO:0000313" key="12">
    <source>
        <dbReference type="Proteomes" id="UP000613768"/>
    </source>
</evidence>
<dbReference type="GO" id="GO:0005886">
    <property type="term" value="C:plasma membrane"/>
    <property type="evidence" value="ECO:0007669"/>
    <property type="project" value="UniProtKB-SubCell"/>
</dbReference>
<dbReference type="InterPro" id="IPR051621">
    <property type="entry name" value="T2SS_protein_J"/>
</dbReference>
<dbReference type="Gene3D" id="2.10.70.20">
    <property type="entry name" value="gspk-gspi-gspj complex like domains"/>
    <property type="match status" value="1"/>
</dbReference>
<keyword evidence="6" id="KW-0997">Cell inner membrane</keyword>
<dbReference type="Gene3D" id="3.10.610.10">
    <property type="entry name" value="GSPII I/J protein-like"/>
    <property type="match status" value="1"/>
</dbReference>
<feature type="transmembrane region" description="Helical" evidence="10">
    <location>
        <begin position="7"/>
        <end position="30"/>
    </location>
</feature>
<dbReference type="NCBIfam" id="TIGR02532">
    <property type="entry name" value="IV_pilin_GFxxxE"/>
    <property type="match status" value="1"/>
</dbReference>
<evidence type="ECO:0000256" key="7">
    <source>
        <dbReference type="ARBA" id="ARBA00022692"/>
    </source>
</evidence>
<comment type="caution">
    <text evidence="11">The sequence shown here is derived from an EMBL/GenBank/DDBJ whole genome shotgun (WGS) entry which is preliminary data.</text>
</comment>
<dbReference type="Pfam" id="PF07963">
    <property type="entry name" value="N_methyl"/>
    <property type="match status" value="1"/>
</dbReference>
<accession>A0AAW3ZHJ5</accession>
<evidence type="ECO:0000256" key="8">
    <source>
        <dbReference type="ARBA" id="ARBA00022989"/>
    </source>
</evidence>
<keyword evidence="5" id="KW-0488">Methylation</keyword>
<gene>
    <name evidence="11" type="primary">gspJ</name>
    <name evidence="11" type="ORF">IFO71_07375</name>
</gene>
<evidence type="ECO:0000256" key="3">
    <source>
        <dbReference type="ARBA" id="ARBA00021539"/>
    </source>
</evidence>
<keyword evidence="7 10" id="KW-0812">Transmembrane</keyword>
<comment type="similarity">
    <text evidence="2">Belongs to the GSP J family.</text>
</comment>
<evidence type="ECO:0000256" key="10">
    <source>
        <dbReference type="SAM" id="Phobius"/>
    </source>
</evidence>
<evidence type="ECO:0000256" key="5">
    <source>
        <dbReference type="ARBA" id="ARBA00022481"/>
    </source>
</evidence>
<evidence type="ECO:0000256" key="4">
    <source>
        <dbReference type="ARBA" id="ARBA00022475"/>
    </source>
</evidence>
<proteinExistence type="inferred from homology"/>
<dbReference type="EMBL" id="JACYTR010000010">
    <property type="protein sequence ID" value="MBD8525558.1"/>
    <property type="molecule type" value="Genomic_DNA"/>
</dbReference>
<organism evidence="11 12">
    <name type="scientific">Pseudomarimonas arenosa</name>
    <dbReference type="NCBI Taxonomy" id="2774145"/>
    <lineage>
        <taxon>Bacteria</taxon>
        <taxon>Pseudomonadati</taxon>
        <taxon>Pseudomonadota</taxon>
        <taxon>Gammaproteobacteria</taxon>
        <taxon>Lysobacterales</taxon>
        <taxon>Lysobacteraceae</taxon>
        <taxon>Pseudomarimonas</taxon>
    </lineage>
</organism>
<dbReference type="Proteomes" id="UP000613768">
    <property type="component" value="Unassembled WGS sequence"/>
</dbReference>
<keyword evidence="12" id="KW-1185">Reference proteome</keyword>
<dbReference type="GO" id="GO:0015627">
    <property type="term" value="C:type II protein secretion system complex"/>
    <property type="evidence" value="ECO:0007669"/>
    <property type="project" value="InterPro"/>
</dbReference>
<dbReference type="RefSeq" id="WP_192028906.1">
    <property type="nucleotide sequence ID" value="NZ_JACYTR010000010.1"/>
</dbReference>
<dbReference type="SUPFAM" id="SSF54523">
    <property type="entry name" value="Pili subunits"/>
    <property type="match status" value="2"/>
</dbReference>
<dbReference type="PANTHER" id="PTHR39583">
    <property type="entry name" value="TYPE II SECRETION SYSTEM PROTEIN J-RELATED"/>
    <property type="match status" value="1"/>
</dbReference>
<evidence type="ECO:0000256" key="9">
    <source>
        <dbReference type="ARBA" id="ARBA00023136"/>
    </source>
</evidence>
<evidence type="ECO:0000256" key="1">
    <source>
        <dbReference type="ARBA" id="ARBA00004377"/>
    </source>
</evidence>
<dbReference type="PROSITE" id="PS00409">
    <property type="entry name" value="PROKAR_NTER_METHYL"/>
    <property type="match status" value="1"/>
</dbReference>
<dbReference type="InterPro" id="IPR045584">
    <property type="entry name" value="Pilin-like"/>
</dbReference>
<dbReference type="InterPro" id="IPR010055">
    <property type="entry name" value="T2SS_protein-GspJ"/>
</dbReference>
<dbReference type="InterPro" id="IPR012902">
    <property type="entry name" value="N_methyl_site"/>
</dbReference>
<comment type="subcellular location">
    <subcellularLocation>
        <location evidence="1">Cell inner membrane</location>
        <topology evidence="1">Single-pass membrane protein</topology>
    </subcellularLocation>
</comment>
<evidence type="ECO:0000313" key="11">
    <source>
        <dbReference type="EMBL" id="MBD8525558.1"/>
    </source>
</evidence>
<dbReference type="AlphaFoldDB" id="A0AAW3ZHJ5"/>
<dbReference type="Pfam" id="PF11612">
    <property type="entry name" value="T2SSJ"/>
    <property type="match status" value="1"/>
</dbReference>
<keyword evidence="8 10" id="KW-1133">Transmembrane helix</keyword>
<sequence>MKRSRGFTLIEVMVAVAVFALAMALAYGGLNSIVQSRRQLDQEADALSRLQFAVGLLERDLRSAVDRPVQDRYGQRLPALALEGGRLALTRGGYANALAASRAELQRVDWRWRDGDLLRQSALQLDAADSPSDEPLVVLGDVDGLRIEALAADLRWTDRWPQLGQSAESMPRAVRVRFQHSKFGQIERIFEIAARPPVLAP</sequence>
<evidence type="ECO:0000256" key="6">
    <source>
        <dbReference type="ARBA" id="ARBA00022519"/>
    </source>
</evidence>
<dbReference type="PANTHER" id="PTHR39583:SF2">
    <property type="entry name" value="TYPE II SECRETION SYSTEM PROTEIN J"/>
    <property type="match status" value="1"/>
</dbReference>